<gene>
    <name evidence="2" type="ORF">J1C50_00220</name>
</gene>
<evidence type="ECO:0008006" key="4">
    <source>
        <dbReference type="Google" id="ProtNLM"/>
    </source>
</evidence>
<protein>
    <recommendedName>
        <fullName evidence="4">Pili assembly chaperone N-terminal domain-containing protein</fullName>
    </recommendedName>
</protein>
<dbReference type="Proteomes" id="UP000664349">
    <property type="component" value="Unassembled WGS sequence"/>
</dbReference>
<dbReference type="RefSeq" id="WP_152596853.1">
    <property type="nucleotide sequence ID" value="NZ_AP019312.1"/>
</dbReference>
<sequence length="225" mass="23830">MAMSRGKTLLALLCALPALPAWSLQMAPLLELDADKSEMRVELKNDSRQPHDYRVSLRPLAGLESSSGAAEDVGAATVAVAPARLTLRAGASGAIKLRYRGAAMETRERYYRLLVEEEATAAAARNVRGAGAWTDYPVSLGSVLIVRPRAAYLDFHLEGGVLRNTGNAAFWLLQDEACGGKTGSTKIQTPGSAARLAPLTGRSLVRVGLGDEIRVVLDQCGGKSG</sequence>
<proteinExistence type="predicted"/>
<dbReference type="Gene3D" id="2.60.40.10">
    <property type="entry name" value="Immunoglobulins"/>
    <property type="match status" value="1"/>
</dbReference>
<comment type="caution">
    <text evidence="2">The sequence shown here is derived from an EMBL/GenBank/DDBJ whole genome shotgun (WGS) entry which is preliminary data.</text>
</comment>
<name>A0ABS3GG64_9NEIS</name>
<dbReference type="GeneID" id="58562039"/>
<evidence type="ECO:0000313" key="3">
    <source>
        <dbReference type="Proteomes" id="UP000664349"/>
    </source>
</evidence>
<keyword evidence="1" id="KW-0732">Signal</keyword>
<reference evidence="2 3" key="1">
    <citation type="submission" date="2021-03" db="EMBL/GenBank/DDBJ databases">
        <title>First Case of infection caused by Chromobacterium haemolyticum derived from water in China.</title>
        <authorList>
            <person name="Chen J."/>
            <person name="Liu C."/>
        </authorList>
    </citation>
    <scope>NUCLEOTIDE SEQUENCE [LARGE SCALE GENOMIC DNA]</scope>
    <source>
        <strain evidence="2 3">WJ-5</strain>
    </source>
</reference>
<organism evidence="2 3">
    <name type="scientific">Chromobacterium haemolyticum</name>
    <dbReference type="NCBI Taxonomy" id="394935"/>
    <lineage>
        <taxon>Bacteria</taxon>
        <taxon>Pseudomonadati</taxon>
        <taxon>Pseudomonadota</taxon>
        <taxon>Betaproteobacteria</taxon>
        <taxon>Neisseriales</taxon>
        <taxon>Chromobacteriaceae</taxon>
        <taxon>Chromobacterium</taxon>
    </lineage>
</organism>
<feature type="signal peptide" evidence="1">
    <location>
        <begin position="1"/>
        <end position="23"/>
    </location>
</feature>
<dbReference type="EMBL" id="JAFLRD010000001">
    <property type="protein sequence ID" value="MBO0413919.1"/>
    <property type="molecule type" value="Genomic_DNA"/>
</dbReference>
<dbReference type="InterPro" id="IPR013783">
    <property type="entry name" value="Ig-like_fold"/>
</dbReference>
<keyword evidence="3" id="KW-1185">Reference proteome</keyword>
<evidence type="ECO:0000313" key="2">
    <source>
        <dbReference type="EMBL" id="MBO0413919.1"/>
    </source>
</evidence>
<accession>A0ABS3GG64</accession>
<feature type="chain" id="PRO_5045952914" description="Pili assembly chaperone N-terminal domain-containing protein" evidence="1">
    <location>
        <begin position="24"/>
        <end position="225"/>
    </location>
</feature>
<evidence type="ECO:0000256" key="1">
    <source>
        <dbReference type="SAM" id="SignalP"/>
    </source>
</evidence>